<keyword evidence="2 8" id="KW-0547">Nucleotide-binding</keyword>
<evidence type="ECO:0000256" key="7">
    <source>
        <dbReference type="ARBA" id="ARBA00047472"/>
    </source>
</evidence>
<dbReference type="HAMAP" id="MF_01965">
    <property type="entry name" value="NADHX_dehydratase"/>
    <property type="match status" value="1"/>
</dbReference>
<keyword evidence="4" id="KW-0521">NADP</keyword>
<dbReference type="GO" id="GO:0047453">
    <property type="term" value="F:ATP-dependent NAD(P)H-hydrate dehydratase activity"/>
    <property type="evidence" value="ECO:0007669"/>
    <property type="project" value="UniProtKB-UniRule"/>
</dbReference>
<evidence type="ECO:0000259" key="9">
    <source>
        <dbReference type="PROSITE" id="PS51383"/>
    </source>
</evidence>
<evidence type="ECO:0000256" key="5">
    <source>
        <dbReference type="ARBA" id="ARBA00023027"/>
    </source>
</evidence>
<dbReference type="FunFam" id="3.40.1190.20:FF:000023">
    <property type="entry name" value="ATP-dependent (S)-NAD(P)H-hydrate dehydratase"/>
    <property type="match status" value="1"/>
</dbReference>
<dbReference type="GO" id="GO:0005737">
    <property type="term" value="C:cytoplasm"/>
    <property type="evidence" value="ECO:0007669"/>
    <property type="project" value="UniProtKB-SubCell"/>
</dbReference>
<comment type="function">
    <text evidence="8">Catalyzes the dehydration of the S-form of NAD(P)HX at the expense of ATP, which is converted to ADP. Together with NAD(P)HX epimerase, which catalyzes the epimerization of the S- and R-forms, the enzyme allows the repair of both epimers of NAD(P)HX, a damaged form of NAD(P)H that is a result of enzymatic or heat-dependent hydration.</text>
</comment>
<comment type="similarity">
    <text evidence="8">Belongs to the NnrD/CARKD family.</text>
</comment>
<dbReference type="PROSITE" id="PS51383">
    <property type="entry name" value="YJEF_C_3"/>
    <property type="match status" value="1"/>
</dbReference>
<evidence type="ECO:0000256" key="3">
    <source>
        <dbReference type="ARBA" id="ARBA00022840"/>
    </source>
</evidence>
<dbReference type="GO" id="GO:0005524">
    <property type="term" value="F:ATP binding"/>
    <property type="evidence" value="ECO:0007669"/>
    <property type="project" value="UniProtKB-KW"/>
</dbReference>
<dbReference type="PANTHER" id="PTHR12592">
    <property type="entry name" value="ATP-DEPENDENT (S)-NAD(P)H-HYDRATE DEHYDRATASE FAMILY MEMBER"/>
    <property type="match status" value="1"/>
</dbReference>
<dbReference type="Pfam" id="PF01256">
    <property type="entry name" value="Carb_kinase"/>
    <property type="match status" value="1"/>
</dbReference>
<evidence type="ECO:0000256" key="4">
    <source>
        <dbReference type="ARBA" id="ARBA00022857"/>
    </source>
</evidence>
<evidence type="ECO:0000256" key="6">
    <source>
        <dbReference type="ARBA" id="ARBA00023239"/>
    </source>
</evidence>
<dbReference type="OrthoDB" id="8110916at2759"/>
<dbReference type="GO" id="GO:0110051">
    <property type="term" value="P:metabolite repair"/>
    <property type="evidence" value="ECO:0007669"/>
    <property type="project" value="TreeGrafter"/>
</dbReference>
<evidence type="ECO:0000313" key="10">
    <source>
        <dbReference type="EMBL" id="KAF9512673.1"/>
    </source>
</evidence>
<dbReference type="SUPFAM" id="SSF53613">
    <property type="entry name" value="Ribokinase-like"/>
    <property type="match status" value="1"/>
</dbReference>
<reference evidence="10" key="1">
    <citation type="journal article" date="2020" name="Nat. Commun.">
        <title>Large-scale genome sequencing of mycorrhizal fungi provides insights into the early evolution of symbiotic traits.</title>
        <authorList>
            <person name="Miyauchi S."/>
            <person name="Kiss E."/>
            <person name="Kuo A."/>
            <person name="Drula E."/>
            <person name="Kohler A."/>
            <person name="Sanchez-Garcia M."/>
            <person name="Morin E."/>
            <person name="Andreopoulos B."/>
            <person name="Barry K.W."/>
            <person name="Bonito G."/>
            <person name="Buee M."/>
            <person name="Carver A."/>
            <person name="Chen C."/>
            <person name="Cichocki N."/>
            <person name="Clum A."/>
            <person name="Culley D."/>
            <person name="Crous P.W."/>
            <person name="Fauchery L."/>
            <person name="Girlanda M."/>
            <person name="Hayes R.D."/>
            <person name="Keri Z."/>
            <person name="LaButti K."/>
            <person name="Lipzen A."/>
            <person name="Lombard V."/>
            <person name="Magnuson J."/>
            <person name="Maillard F."/>
            <person name="Murat C."/>
            <person name="Nolan M."/>
            <person name="Ohm R.A."/>
            <person name="Pangilinan J."/>
            <person name="Pereira M.F."/>
            <person name="Perotto S."/>
            <person name="Peter M."/>
            <person name="Pfister S."/>
            <person name="Riley R."/>
            <person name="Sitrit Y."/>
            <person name="Stielow J.B."/>
            <person name="Szollosi G."/>
            <person name="Zifcakova L."/>
            <person name="Stursova M."/>
            <person name="Spatafora J.W."/>
            <person name="Tedersoo L."/>
            <person name="Vaario L.M."/>
            <person name="Yamada A."/>
            <person name="Yan M."/>
            <person name="Wang P."/>
            <person name="Xu J."/>
            <person name="Bruns T."/>
            <person name="Baldrian P."/>
            <person name="Vilgalys R."/>
            <person name="Dunand C."/>
            <person name="Henrissat B."/>
            <person name="Grigoriev I.V."/>
            <person name="Hibbett D."/>
            <person name="Nagy L.G."/>
            <person name="Martin F.M."/>
        </authorList>
    </citation>
    <scope>NUCLEOTIDE SEQUENCE</scope>
    <source>
        <strain evidence="10">UP504</strain>
    </source>
</reference>
<dbReference type="PANTHER" id="PTHR12592:SF0">
    <property type="entry name" value="ATP-DEPENDENT (S)-NAD(P)H-HYDRATE DEHYDRATASE"/>
    <property type="match status" value="1"/>
</dbReference>
<keyword evidence="3 8" id="KW-0067">ATP-binding</keyword>
<dbReference type="InterPro" id="IPR000631">
    <property type="entry name" value="CARKD"/>
</dbReference>
<comment type="catalytic activity">
    <reaction evidence="7 8">
        <text>(6S)-NADPHX + ATP = ADP + phosphate + NADPH + H(+)</text>
        <dbReference type="Rhea" id="RHEA:32231"/>
        <dbReference type="ChEBI" id="CHEBI:15378"/>
        <dbReference type="ChEBI" id="CHEBI:30616"/>
        <dbReference type="ChEBI" id="CHEBI:43474"/>
        <dbReference type="ChEBI" id="CHEBI:57783"/>
        <dbReference type="ChEBI" id="CHEBI:64076"/>
        <dbReference type="ChEBI" id="CHEBI:456216"/>
        <dbReference type="EC" id="4.2.1.93"/>
    </reaction>
</comment>
<protein>
    <recommendedName>
        <fullName evidence="8">ATP-dependent (S)-NAD(P)H-hydrate dehydratase</fullName>
        <ecNumber evidence="8">4.2.1.93</ecNumber>
    </recommendedName>
    <alternativeName>
        <fullName evidence="8">ATP-dependent NAD(P)HX dehydratase</fullName>
    </alternativeName>
</protein>
<evidence type="ECO:0000313" key="11">
    <source>
        <dbReference type="Proteomes" id="UP000886523"/>
    </source>
</evidence>
<sequence length="328" mass="35165">MAKRIIKEVQKIIPPLSPKMHKGQAGRVGVIGGSQDYTGAPFFAAISALRLGCDLSHVICDPEAGSVIKTYSPDLIVHPILNKNNDREAINSELKDVMSRLHVIIIGPGLGRADHMQDFARIAISVAREQNKYIVLDADSLWLIQKHPEYIKGYAKAVLTPNVVEFGRLRDALRIPKDAPPESLASKIAHELGGIVILQKGAQDIISNGRRTEIVDTEGGLKRCGGQGDILSGNLGTFLAWGKAYIEGGLDEGDANDIKINPEDIPVLAAYGASSVTRVASRIAFSKLGRGVITGDMLSEIGVAYQELFGEGGDRGWKGSALQEGGKL</sequence>
<feature type="binding site" evidence="8">
    <location>
        <position position="109"/>
    </location>
    <ligand>
        <name>(6S)-NADPHX</name>
        <dbReference type="ChEBI" id="CHEBI:64076"/>
    </ligand>
</feature>
<accession>A0A9P6AVB2</accession>
<proteinExistence type="inferred from homology"/>
<keyword evidence="8" id="KW-0963">Cytoplasm</keyword>
<dbReference type="GO" id="GO:0046496">
    <property type="term" value="P:nicotinamide nucleotide metabolic process"/>
    <property type="evidence" value="ECO:0007669"/>
    <property type="project" value="UniProtKB-UniRule"/>
</dbReference>
<comment type="caution">
    <text evidence="10">The sequence shown here is derived from an EMBL/GenBank/DDBJ whole genome shotgun (WGS) entry which is preliminary data.</text>
</comment>
<feature type="domain" description="YjeF C-terminal" evidence="9">
    <location>
        <begin position="5"/>
        <end position="308"/>
    </location>
</feature>
<feature type="binding site" evidence="8">
    <location>
        <position position="229"/>
    </location>
    <ligand>
        <name>(6S)-NADPHX</name>
        <dbReference type="ChEBI" id="CHEBI:64076"/>
    </ligand>
</feature>
<evidence type="ECO:0000256" key="1">
    <source>
        <dbReference type="ARBA" id="ARBA00022553"/>
    </source>
</evidence>
<evidence type="ECO:0000256" key="8">
    <source>
        <dbReference type="HAMAP-Rule" id="MF_03157"/>
    </source>
</evidence>
<keyword evidence="1 8" id="KW-0597">Phosphoprotein</keyword>
<dbReference type="NCBIfam" id="TIGR00196">
    <property type="entry name" value="yjeF_cterm"/>
    <property type="match status" value="1"/>
</dbReference>
<comment type="subcellular location">
    <subcellularLocation>
        <location evidence="8">Cytoplasm</location>
    </subcellularLocation>
</comment>
<feature type="binding site" evidence="8">
    <location>
        <begin position="162"/>
        <end position="168"/>
    </location>
    <ligand>
        <name>(6S)-NADPHX</name>
        <dbReference type="ChEBI" id="CHEBI:64076"/>
    </ligand>
</feature>
<dbReference type="InterPro" id="IPR029056">
    <property type="entry name" value="Ribokinase-like"/>
</dbReference>
<dbReference type="Gene3D" id="3.40.1190.20">
    <property type="match status" value="1"/>
</dbReference>
<name>A0A9P6AVB2_9AGAM</name>
<gene>
    <name evidence="10" type="ORF">BS47DRAFT_1372740</name>
</gene>
<feature type="binding site" evidence="8">
    <location>
        <begin position="200"/>
        <end position="204"/>
    </location>
    <ligand>
        <name>ATP</name>
        <dbReference type="ChEBI" id="CHEBI:30616"/>
    </ligand>
</feature>
<keyword evidence="5 8" id="KW-0520">NAD</keyword>
<organism evidence="10 11">
    <name type="scientific">Hydnum rufescens UP504</name>
    <dbReference type="NCBI Taxonomy" id="1448309"/>
    <lineage>
        <taxon>Eukaryota</taxon>
        <taxon>Fungi</taxon>
        <taxon>Dikarya</taxon>
        <taxon>Basidiomycota</taxon>
        <taxon>Agaricomycotina</taxon>
        <taxon>Agaricomycetes</taxon>
        <taxon>Cantharellales</taxon>
        <taxon>Hydnaceae</taxon>
        <taxon>Hydnum</taxon>
    </lineage>
</organism>
<evidence type="ECO:0000256" key="2">
    <source>
        <dbReference type="ARBA" id="ARBA00022741"/>
    </source>
</evidence>
<comment type="cofactor">
    <cofactor evidence="8">
        <name>Mg(2+)</name>
        <dbReference type="ChEBI" id="CHEBI:18420"/>
    </cofactor>
</comment>
<dbReference type="EC" id="4.2.1.93" evidence="8"/>
<feature type="binding site" evidence="8">
    <location>
        <begin position="219"/>
        <end position="228"/>
    </location>
    <ligand>
        <name>ATP</name>
        <dbReference type="ChEBI" id="CHEBI:30616"/>
    </ligand>
</feature>
<dbReference type="CDD" id="cd01171">
    <property type="entry name" value="YXKO-related"/>
    <property type="match status" value="1"/>
</dbReference>
<comment type="catalytic activity">
    <reaction evidence="8">
        <text>(6S)-NADHX + ATP = ADP + phosphate + NADH + H(+)</text>
        <dbReference type="Rhea" id="RHEA:19017"/>
        <dbReference type="ChEBI" id="CHEBI:15378"/>
        <dbReference type="ChEBI" id="CHEBI:30616"/>
        <dbReference type="ChEBI" id="CHEBI:43474"/>
        <dbReference type="ChEBI" id="CHEBI:57945"/>
        <dbReference type="ChEBI" id="CHEBI:64074"/>
        <dbReference type="ChEBI" id="CHEBI:456216"/>
        <dbReference type="EC" id="4.2.1.93"/>
    </reaction>
</comment>
<keyword evidence="6 8" id="KW-0456">Lyase</keyword>
<dbReference type="AlphaFoldDB" id="A0A9P6AVB2"/>
<keyword evidence="11" id="KW-1185">Reference proteome</keyword>
<dbReference type="EMBL" id="MU128983">
    <property type="protein sequence ID" value="KAF9512673.1"/>
    <property type="molecule type" value="Genomic_DNA"/>
</dbReference>
<dbReference type="Proteomes" id="UP000886523">
    <property type="component" value="Unassembled WGS sequence"/>
</dbReference>